<name>A0ABD0NZB8_CIRMR</name>
<sequence length="68" mass="7593">MIDVSGAGLEPECTRSSPVDYFWYRETLNSSAAIEDSGGLQWWLVLCLLCAWTVLYICCIRGIETTGK</sequence>
<dbReference type="AlphaFoldDB" id="A0ABD0NZB8"/>
<feature type="non-terminal residue" evidence="7">
    <location>
        <position position="68"/>
    </location>
</feature>
<dbReference type="PROSITE" id="PS50267">
    <property type="entry name" value="NA_NEUROTRAN_SYMP_3"/>
    <property type="match status" value="1"/>
</dbReference>
<dbReference type="PANTHER" id="PTHR11616">
    <property type="entry name" value="SODIUM/CHLORIDE DEPENDENT TRANSPORTER"/>
    <property type="match status" value="1"/>
</dbReference>
<evidence type="ECO:0000256" key="3">
    <source>
        <dbReference type="ARBA" id="ARBA00022692"/>
    </source>
</evidence>
<evidence type="ECO:0000256" key="4">
    <source>
        <dbReference type="ARBA" id="ARBA00022989"/>
    </source>
</evidence>
<dbReference type="InterPro" id="IPR000175">
    <property type="entry name" value="Na/ntran_symport"/>
</dbReference>
<evidence type="ECO:0000313" key="8">
    <source>
        <dbReference type="Proteomes" id="UP001529510"/>
    </source>
</evidence>
<dbReference type="Proteomes" id="UP001529510">
    <property type="component" value="Unassembled WGS sequence"/>
</dbReference>
<gene>
    <name evidence="7" type="ORF">M9458_039036</name>
</gene>
<dbReference type="SUPFAM" id="SSF161070">
    <property type="entry name" value="SNF-like"/>
    <property type="match status" value="1"/>
</dbReference>
<dbReference type="GO" id="GO:0016020">
    <property type="term" value="C:membrane"/>
    <property type="evidence" value="ECO:0007669"/>
    <property type="project" value="UniProtKB-SubCell"/>
</dbReference>
<evidence type="ECO:0000256" key="1">
    <source>
        <dbReference type="ARBA" id="ARBA00004141"/>
    </source>
</evidence>
<dbReference type="PANTHER" id="PTHR11616:SF125">
    <property type="entry name" value="SODIUM-DEPENDENT NEUTRAL AMINO ACID TRANSPORTER B(0)AT1"/>
    <property type="match status" value="1"/>
</dbReference>
<dbReference type="Pfam" id="PF00209">
    <property type="entry name" value="SNF"/>
    <property type="match status" value="1"/>
</dbReference>
<evidence type="ECO:0000256" key="2">
    <source>
        <dbReference type="ARBA" id="ARBA00022448"/>
    </source>
</evidence>
<keyword evidence="3 6" id="KW-0812">Transmembrane</keyword>
<reference evidence="7 8" key="1">
    <citation type="submission" date="2024-05" db="EMBL/GenBank/DDBJ databases">
        <title>Genome sequencing and assembly of Indian major carp, Cirrhinus mrigala (Hamilton, 1822).</title>
        <authorList>
            <person name="Mohindra V."/>
            <person name="Chowdhury L.M."/>
            <person name="Lal K."/>
            <person name="Jena J.K."/>
        </authorList>
    </citation>
    <scope>NUCLEOTIDE SEQUENCE [LARGE SCALE GENOMIC DNA]</scope>
    <source>
        <strain evidence="7">CM1030</strain>
        <tissue evidence="7">Blood</tissue>
    </source>
</reference>
<proteinExistence type="predicted"/>
<dbReference type="EMBL" id="JAMKFB020000019">
    <property type="protein sequence ID" value="KAL0167192.1"/>
    <property type="molecule type" value="Genomic_DNA"/>
</dbReference>
<keyword evidence="4 6" id="KW-1133">Transmembrane helix</keyword>
<evidence type="ECO:0000256" key="5">
    <source>
        <dbReference type="ARBA" id="ARBA00023136"/>
    </source>
</evidence>
<evidence type="ECO:0000313" key="7">
    <source>
        <dbReference type="EMBL" id="KAL0167192.1"/>
    </source>
</evidence>
<comment type="caution">
    <text evidence="7">The sequence shown here is derived from an EMBL/GenBank/DDBJ whole genome shotgun (WGS) entry which is preliminary data.</text>
</comment>
<accession>A0ABD0NZB8</accession>
<evidence type="ECO:0000256" key="6">
    <source>
        <dbReference type="SAM" id="Phobius"/>
    </source>
</evidence>
<keyword evidence="2" id="KW-0813">Transport</keyword>
<dbReference type="InterPro" id="IPR037272">
    <property type="entry name" value="SNS_sf"/>
</dbReference>
<comment type="subcellular location">
    <subcellularLocation>
        <location evidence="1">Membrane</location>
        <topology evidence="1">Multi-pass membrane protein</topology>
    </subcellularLocation>
</comment>
<feature type="transmembrane region" description="Helical" evidence="6">
    <location>
        <begin position="40"/>
        <end position="63"/>
    </location>
</feature>
<organism evidence="7 8">
    <name type="scientific">Cirrhinus mrigala</name>
    <name type="common">Mrigala</name>
    <dbReference type="NCBI Taxonomy" id="683832"/>
    <lineage>
        <taxon>Eukaryota</taxon>
        <taxon>Metazoa</taxon>
        <taxon>Chordata</taxon>
        <taxon>Craniata</taxon>
        <taxon>Vertebrata</taxon>
        <taxon>Euteleostomi</taxon>
        <taxon>Actinopterygii</taxon>
        <taxon>Neopterygii</taxon>
        <taxon>Teleostei</taxon>
        <taxon>Ostariophysi</taxon>
        <taxon>Cypriniformes</taxon>
        <taxon>Cyprinidae</taxon>
        <taxon>Labeoninae</taxon>
        <taxon>Labeonini</taxon>
        <taxon>Cirrhinus</taxon>
    </lineage>
</organism>
<keyword evidence="5 6" id="KW-0472">Membrane</keyword>
<keyword evidence="8" id="KW-1185">Reference proteome</keyword>
<protein>
    <submittedName>
        <fullName evidence="7">Uncharacterized protein</fullName>
    </submittedName>
</protein>